<evidence type="ECO:0000259" key="6">
    <source>
        <dbReference type="SMART" id="SM00062"/>
    </source>
</evidence>
<comment type="similarity">
    <text evidence="2">Belongs to the bacterial solute-binding protein 3 family.</text>
</comment>
<dbReference type="PANTHER" id="PTHR35936">
    <property type="entry name" value="MEMBRANE-BOUND LYTIC MUREIN TRANSGLYCOSYLASE F"/>
    <property type="match status" value="1"/>
</dbReference>
<organism evidence="7 8">
    <name type="scientific">Abyssibacter profundi</name>
    <dbReference type="NCBI Taxonomy" id="2182787"/>
    <lineage>
        <taxon>Bacteria</taxon>
        <taxon>Pseudomonadati</taxon>
        <taxon>Pseudomonadota</taxon>
        <taxon>Gammaproteobacteria</taxon>
        <taxon>Chromatiales</taxon>
        <taxon>Oceanococcaceae</taxon>
        <taxon>Abyssibacter</taxon>
    </lineage>
</organism>
<dbReference type="PROSITE" id="PS51257">
    <property type="entry name" value="PROKAR_LIPOPROTEIN"/>
    <property type="match status" value="1"/>
</dbReference>
<dbReference type="CDD" id="cd01009">
    <property type="entry name" value="PBP2_YfhD_N"/>
    <property type="match status" value="1"/>
</dbReference>
<evidence type="ECO:0000256" key="1">
    <source>
        <dbReference type="ARBA" id="ARBA00004339"/>
    </source>
</evidence>
<dbReference type="PANTHER" id="PTHR35936:SF32">
    <property type="entry name" value="MEMBRANE-BOUND LYTIC MUREIN TRANSGLYCOSYLASE F"/>
    <property type="match status" value="1"/>
</dbReference>
<evidence type="ECO:0000256" key="4">
    <source>
        <dbReference type="ARBA" id="ARBA00023237"/>
    </source>
</evidence>
<protein>
    <submittedName>
        <fullName evidence="7">Membrane-bound lytic murein transglycosylase MltF</fullName>
    </submittedName>
</protein>
<keyword evidence="3 5" id="KW-0732">Signal</keyword>
<sequence length="459" mass="50842">MSKHRIGALMALALVACGNPSSPPATDPTAGPIVDLEQIRDMGVLRVATRNAPTTWYIDRTDQPAGLEYDRIRALATALGLDLEIVEAASTQAVLALVRRGEAHLAAAGITITPARQTSLQFSSPTLQVTEQLICNREGLRVTDRAELAGMTLTVAEATSYADTLNTLRDTAPGLTVRTVDTTTEALLRQVWQGALDCTVADSHVFALNRRYFPTLVAEFDLTETRALAWAVHPDASELLQAVNRWLDQPATQALLAETRARYFAPAERFDFVDLRAFTHRIEHRYPKYDQYFMAAAQDHDIDPLLLAAQGYQESHWDPEATSPTGVRGIMMLTRPTARSVGVTDRLDPVQSIEGGSAYLAKMKTRFSNEVTEPDRTYLALAAYNIGRAHLHDAQKLARELGKSPHHWDDMKTVLPLLSDKSVYPKLKYGYARGHEPVRYVERIRSYQDILAAHAPTES</sequence>
<evidence type="ECO:0000256" key="3">
    <source>
        <dbReference type="ARBA" id="ARBA00022729"/>
    </source>
</evidence>
<evidence type="ECO:0000256" key="5">
    <source>
        <dbReference type="SAM" id="SignalP"/>
    </source>
</evidence>
<dbReference type="Proteomes" id="UP000251800">
    <property type="component" value="Unassembled WGS sequence"/>
</dbReference>
<accession>A0A363UKX1</accession>
<dbReference type="InterPro" id="IPR023346">
    <property type="entry name" value="Lysozyme-like_dom_sf"/>
</dbReference>
<keyword evidence="8" id="KW-1185">Reference proteome</keyword>
<dbReference type="AlphaFoldDB" id="A0A363UKX1"/>
<dbReference type="GO" id="GO:0009279">
    <property type="term" value="C:cell outer membrane"/>
    <property type="evidence" value="ECO:0007669"/>
    <property type="project" value="UniProtKB-SubCell"/>
</dbReference>
<feature type="domain" description="Solute-binding protein family 3/N-terminal" evidence="6">
    <location>
        <begin position="44"/>
        <end position="267"/>
    </location>
</feature>
<keyword evidence="4" id="KW-0998">Cell outer membrane</keyword>
<dbReference type="Pfam" id="PF00497">
    <property type="entry name" value="SBP_bac_3"/>
    <property type="match status" value="1"/>
</dbReference>
<comment type="caution">
    <text evidence="7">The sequence shown here is derived from an EMBL/GenBank/DDBJ whole genome shotgun (WGS) entry which is preliminary data.</text>
</comment>
<evidence type="ECO:0000313" key="7">
    <source>
        <dbReference type="EMBL" id="PWN56058.1"/>
    </source>
</evidence>
<dbReference type="InterPro" id="IPR001638">
    <property type="entry name" value="Solute-binding_3/MltF_N"/>
</dbReference>
<dbReference type="InterPro" id="IPR008258">
    <property type="entry name" value="Transglycosylase_SLT_dom_1"/>
</dbReference>
<dbReference type="SUPFAM" id="SSF53955">
    <property type="entry name" value="Lysozyme-like"/>
    <property type="match status" value="1"/>
</dbReference>
<dbReference type="Gene3D" id="3.40.190.10">
    <property type="entry name" value="Periplasmic binding protein-like II"/>
    <property type="match status" value="2"/>
</dbReference>
<dbReference type="OrthoDB" id="9815002at2"/>
<proteinExistence type="inferred from homology"/>
<evidence type="ECO:0000313" key="8">
    <source>
        <dbReference type="Proteomes" id="UP000251800"/>
    </source>
</evidence>
<gene>
    <name evidence="7" type="ORF">DEH80_09610</name>
</gene>
<dbReference type="SMART" id="SM00062">
    <property type="entry name" value="PBPb"/>
    <property type="match status" value="1"/>
</dbReference>
<dbReference type="Pfam" id="PF01464">
    <property type="entry name" value="SLT"/>
    <property type="match status" value="1"/>
</dbReference>
<dbReference type="CDD" id="cd13403">
    <property type="entry name" value="MLTF-like"/>
    <property type="match status" value="1"/>
</dbReference>
<name>A0A363UKX1_9GAMM</name>
<dbReference type="Gene3D" id="1.10.530.10">
    <property type="match status" value="1"/>
</dbReference>
<reference evidence="7 8" key="1">
    <citation type="submission" date="2018-05" db="EMBL/GenBank/DDBJ databases">
        <title>Abyssibacter profundi OUC007T gen. nov., sp. nov, a marine bacterium isolated from seawater of the Mariana Trench.</title>
        <authorList>
            <person name="Zhou S."/>
        </authorList>
    </citation>
    <scope>NUCLEOTIDE SEQUENCE [LARGE SCALE GENOMIC DNA]</scope>
    <source>
        <strain evidence="7 8">OUC007</strain>
    </source>
</reference>
<dbReference type="RefSeq" id="WP_109720274.1">
    <property type="nucleotide sequence ID" value="NZ_QEQK01000007.1"/>
</dbReference>
<keyword evidence="4" id="KW-0472">Membrane</keyword>
<feature type="chain" id="PRO_5016784589" evidence="5">
    <location>
        <begin position="26"/>
        <end position="459"/>
    </location>
</feature>
<feature type="signal peptide" evidence="5">
    <location>
        <begin position="1"/>
        <end position="25"/>
    </location>
</feature>
<dbReference type="NCBIfam" id="NF008112">
    <property type="entry name" value="PRK10859.1"/>
    <property type="match status" value="1"/>
</dbReference>
<dbReference type="EMBL" id="QEQK01000007">
    <property type="protein sequence ID" value="PWN56058.1"/>
    <property type="molecule type" value="Genomic_DNA"/>
</dbReference>
<evidence type="ECO:0000256" key="2">
    <source>
        <dbReference type="ARBA" id="ARBA00010333"/>
    </source>
</evidence>
<dbReference type="SUPFAM" id="SSF53850">
    <property type="entry name" value="Periplasmic binding protein-like II"/>
    <property type="match status" value="1"/>
</dbReference>
<comment type="subcellular location">
    <subcellularLocation>
        <location evidence="1">Cell outer membrane</location>
        <topology evidence="1">Peripheral membrane protein</topology>
    </subcellularLocation>
</comment>